<evidence type="ECO:0000313" key="2">
    <source>
        <dbReference type="EMBL" id="OAI07073.1"/>
    </source>
</evidence>
<accession>A0A177MP27</accession>
<evidence type="ECO:0000313" key="3">
    <source>
        <dbReference type="Proteomes" id="UP000078090"/>
    </source>
</evidence>
<dbReference type="Proteomes" id="UP000078090">
    <property type="component" value="Unassembled WGS sequence"/>
</dbReference>
<sequence>MALLVYAKGSQLYNLSDWAFLLNTRCAAIGLGFVGYTTINRLANAQRYALFPRKPDNSPSLAGLLIADYRGAIIAAMWFSITGSVLCATNLTKKNMMRLNP</sequence>
<dbReference type="AlphaFoldDB" id="A0A177MP27"/>
<organism evidence="2 3">
    <name type="scientific">Methylomonas methanica</name>
    <dbReference type="NCBI Taxonomy" id="421"/>
    <lineage>
        <taxon>Bacteria</taxon>
        <taxon>Pseudomonadati</taxon>
        <taxon>Pseudomonadota</taxon>
        <taxon>Gammaproteobacteria</taxon>
        <taxon>Methylococcales</taxon>
        <taxon>Methylococcaceae</taxon>
        <taxon>Methylomonas</taxon>
    </lineage>
</organism>
<name>A0A177MP27_METMH</name>
<comment type="caution">
    <text evidence="2">The sequence shown here is derived from an EMBL/GenBank/DDBJ whole genome shotgun (WGS) entry which is preliminary data.</text>
</comment>
<keyword evidence="1" id="KW-0812">Transmembrane</keyword>
<evidence type="ECO:0000256" key="1">
    <source>
        <dbReference type="SAM" id="Phobius"/>
    </source>
</evidence>
<proteinExistence type="predicted"/>
<protein>
    <submittedName>
        <fullName evidence="2">Uncharacterized protein</fullName>
    </submittedName>
</protein>
<feature type="transmembrane region" description="Helical" evidence="1">
    <location>
        <begin position="69"/>
        <end position="91"/>
    </location>
</feature>
<keyword evidence="1" id="KW-1133">Transmembrane helix</keyword>
<dbReference type="EMBL" id="LUUG01000052">
    <property type="protein sequence ID" value="OAI07073.1"/>
    <property type="molecule type" value="Genomic_DNA"/>
</dbReference>
<reference evidence="3" key="1">
    <citation type="submission" date="2016-03" db="EMBL/GenBank/DDBJ databases">
        <authorList>
            <person name="Heylen K."/>
            <person name="De Vos P."/>
            <person name="Vekeman B."/>
        </authorList>
    </citation>
    <scope>NUCLEOTIDE SEQUENCE [LARGE SCALE GENOMIC DNA]</scope>
    <source>
        <strain evidence="3">R-45363</strain>
    </source>
</reference>
<gene>
    <name evidence="2" type="ORF">A1332_09350</name>
</gene>
<keyword evidence="1" id="KW-0472">Membrane</keyword>